<accession>A0ABU9VSS4</accession>
<dbReference type="PANTHER" id="PTHR43479:SF11">
    <property type="entry name" value="ACREF_ENVCD OPERON REPRESSOR-RELATED"/>
    <property type="match status" value="1"/>
</dbReference>
<feature type="domain" description="HTH tetR-type" evidence="3">
    <location>
        <begin position="11"/>
        <end position="71"/>
    </location>
</feature>
<keyword evidence="1 2" id="KW-0238">DNA-binding</keyword>
<proteinExistence type="predicted"/>
<dbReference type="Pfam" id="PF00440">
    <property type="entry name" value="TetR_N"/>
    <property type="match status" value="1"/>
</dbReference>
<evidence type="ECO:0000256" key="1">
    <source>
        <dbReference type="ARBA" id="ARBA00023125"/>
    </source>
</evidence>
<dbReference type="PANTHER" id="PTHR43479">
    <property type="entry name" value="ACREF/ENVCD OPERON REPRESSOR-RELATED"/>
    <property type="match status" value="1"/>
</dbReference>
<reference evidence="4 5" key="1">
    <citation type="submission" date="2024-04" db="EMBL/GenBank/DDBJ databases">
        <title>Genome sequencing and metabolic network reconstruction of aminoacids and betaine degradation by Anoxynatronum sibiricum.</title>
        <authorList>
            <person name="Detkova E.N."/>
            <person name="Boltjanskaja Y.V."/>
            <person name="Mardanov A.V."/>
            <person name="Kevbrin V."/>
        </authorList>
    </citation>
    <scope>NUCLEOTIDE SEQUENCE [LARGE SCALE GENOMIC DNA]</scope>
    <source>
        <strain evidence="4 5">Z-7981</strain>
    </source>
</reference>
<dbReference type="EMBL" id="JBCITM010000005">
    <property type="protein sequence ID" value="MEN1760215.1"/>
    <property type="molecule type" value="Genomic_DNA"/>
</dbReference>
<comment type="caution">
    <text evidence="4">The sequence shown here is derived from an EMBL/GenBank/DDBJ whole genome shotgun (WGS) entry which is preliminary data.</text>
</comment>
<evidence type="ECO:0000313" key="5">
    <source>
        <dbReference type="Proteomes" id="UP001407405"/>
    </source>
</evidence>
<evidence type="ECO:0000259" key="3">
    <source>
        <dbReference type="PROSITE" id="PS50977"/>
    </source>
</evidence>
<dbReference type="Gene3D" id="1.10.357.10">
    <property type="entry name" value="Tetracycline Repressor, domain 2"/>
    <property type="match status" value="1"/>
</dbReference>
<dbReference type="RefSeq" id="WP_343185535.1">
    <property type="nucleotide sequence ID" value="NZ_JBCITM010000005.1"/>
</dbReference>
<dbReference type="SUPFAM" id="SSF46689">
    <property type="entry name" value="Homeodomain-like"/>
    <property type="match status" value="1"/>
</dbReference>
<sequence length="220" mass="25542">MPKKAFLDLPNHQQDVFFDQALILFAAKPYQEASLSSLLRECGIPKGTFYAYFADKLDLYTYVVDTVFTIRSVYIKSRFIRQTDDFFQLFEAQLRLETTFRLEHPAFHHLLSLALDPRFTPFSPEKLKALESDLFKNYHALMVRDQLKGKIAADVDAHMITFICQLILKEFHFYVQRQMTTKKEAPGVAEEASCDYREVTAQGSRRLMALLRRGLSPQGR</sequence>
<evidence type="ECO:0000256" key="2">
    <source>
        <dbReference type="PROSITE-ProRule" id="PRU00335"/>
    </source>
</evidence>
<dbReference type="InterPro" id="IPR009057">
    <property type="entry name" value="Homeodomain-like_sf"/>
</dbReference>
<name>A0ABU9VSS4_9CLOT</name>
<dbReference type="InterPro" id="IPR001647">
    <property type="entry name" value="HTH_TetR"/>
</dbReference>
<keyword evidence="5" id="KW-1185">Reference proteome</keyword>
<organism evidence="4 5">
    <name type="scientific">Anoxynatronum sibiricum</name>
    <dbReference type="NCBI Taxonomy" id="210623"/>
    <lineage>
        <taxon>Bacteria</taxon>
        <taxon>Bacillati</taxon>
        <taxon>Bacillota</taxon>
        <taxon>Clostridia</taxon>
        <taxon>Eubacteriales</taxon>
        <taxon>Clostridiaceae</taxon>
        <taxon>Anoxynatronum</taxon>
    </lineage>
</organism>
<dbReference type="Proteomes" id="UP001407405">
    <property type="component" value="Unassembled WGS sequence"/>
</dbReference>
<dbReference type="PROSITE" id="PS50977">
    <property type="entry name" value="HTH_TETR_2"/>
    <property type="match status" value="1"/>
</dbReference>
<dbReference type="InterPro" id="IPR050624">
    <property type="entry name" value="HTH-type_Tx_Regulator"/>
</dbReference>
<evidence type="ECO:0000313" key="4">
    <source>
        <dbReference type="EMBL" id="MEN1760215.1"/>
    </source>
</evidence>
<gene>
    <name evidence="4" type="ORF">AAIG11_07015</name>
</gene>
<protein>
    <submittedName>
        <fullName evidence="4">TetR/AcrR family transcriptional regulator</fullName>
    </submittedName>
</protein>
<feature type="DNA-binding region" description="H-T-H motif" evidence="2">
    <location>
        <begin position="34"/>
        <end position="53"/>
    </location>
</feature>